<dbReference type="EMBL" id="JAULSU010000004">
    <property type="protein sequence ID" value="KAK0619585.1"/>
    <property type="molecule type" value="Genomic_DNA"/>
</dbReference>
<evidence type="ECO:0000313" key="2">
    <source>
        <dbReference type="EMBL" id="KAK0619585.1"/>
    </source>
</evidence>
<feature type="non-terminal residue" evidence="2">
    <location>
        <position position="1"/>
    </location>
</feature>
<feature type="region of interest" description="Disordered" evidence="1">
    <location>
        <begin position="1"/>
        <end position="23"/>
    </location>
</feature>
<dbReference type="AlphaFoldDB" id="A0AA39WQ82"/>
<gene>
    <name evidence="2" type="ORF">B0T14DRAFT_585285</name>
</gene>
<feature type="compositionally biased region" description="Polar residues" evidence="1">
    <location>
        <begin position="1"/>
        <end position="14"/>
    </location>
</feature>
<evidence type="ECO:0000313" key="3">
    <source>
        <dbReference type="Proteomes" id="UP001175000"/>
    </source>
</evidence>
<feature type="non-terminal residue" evidence="2">
    <location>
        <position position="236"/>
    </location>
</feature>
<protein>
    <submittedName>
        <fullName evidence="2">Uncharacterized protein</fullName>
    </submittedName>
</protein>
<name>A0AA39WQ82_9PEZI</name>
<keyword evidence="3" id="KW-1185">Reference proteome</keyword>
<dbReference type="Proteomes" id="UP001175000">
    <property type="component" value="Unassembled WGS sequence"/>
</dbReference>
<organism evidence="2 3">
    <name type="scientific">Immersiella caudata</name>
    <dbReference type="NCBI Taxonomy" id="314043"/>
    <lineage>
        <taxon>Eukaryota</taxon>
        <taxon>Fungi</taxon>
        <taxon>Dikarya</taxon>
        <taxon>Ascomycota</taxon>
        <taxon>Pezizomycotina</taxon>
        <taxon>Sordariomycetes</taxon>
        <taxon>Sordariomycetidae</taxon>
        <taxon>Sordariales</taxon>
        <taxon>Lasiosphaeriaceae</taxon>
        <taxon>Immersiella</taxon>
    </lineage>
</organism>
<reference evidence="2" key="1">
    <citation type="submission" date="2023-06" db="EMBL/GenBank/DDBJ databases">
        <title>Genome-scale phylogeny and comparative genomics of the fungal order Sordariales.</title>
        <authorList>
            <consortium name="Lawrence Berkeley National Laboratory"/>
            <person name="Hensen N."/>
            <person name="Bonometti L."/>
            <person name="Westerberg I."/>
            <person name="Brannstrom I.O."/>
            <person name="Guillou S."/>
            <person name="Cros-Aarteil S."/>
            <person name="Calhoun S."/>
            <person name="Haridas S."/>
            <person name="Kuo A."/>
            <person name="Mondo S."/>
            <person name="Pangilinan J."/>
            <person name="Riley R."/>
            <person name="Labutti K."/>
            <person name="Andreopoulos B."/>
            <person name="Lipzen A."/>
            <person name="Chen C."/>
            <person name="Yanf M."/>
            <person name="Daum C."/>
            <person name="Ng V."/>
            <person name="Clum A."/>
            <person name="Steindorff A."/>
            <person name="Ohm R."/>
            <person name="Martin F."/>
            <person name="Silar P."/>
            <person name="Natvig D."/>
            <person name="Lalanne C."/>
            <person name="Gautier V."/>
            <person name="Ament-Velasquez S.L."/>
            <person name="Kruys A."/>
            <person name="Hutchinson M.I."/>
            <person name="Powell A.J."/>
            <person name="Barry K."/>
            <person name="Miller A.N."/>
            <person name="Grigoriev I.V."/>
            <person name="Debuchy R."/>
            <person name="Gladieux P."/>
            <person name="Thoren M.H."/>
            <person name="Johannesson H."/>
        </authorList>
    </citation>
    <scope>NUCLEOTIDE SEQUENCE</scope>
    <source>
        <strain evidence="2">CBS 606.72</strain>
    </source>
</reference>
<accession>A0AA39WQ82</accession>
<evidence type="ECO:0000256" key="1">
    <source>
        <dbReference type="SAM" id="MobiDB-lite"/>
    </source>
</evidence>
<comment type="caution">
    <text evidence="2">The sequence shown here is derived from an EMBL/GenBank/DDBJ whole genome shotgun (WGS) entry which is preliminary data.</text>
</comment>
<sequence>VPGQAWTLQSASRTPRQHLPPSARRRTLALPVQGAGSDEVELFAPGKRAQWLALLSTNRTLWAEASATLYGQHKFVLVETIKSQAGMHLLQTFFDNIGLVNAGYLTHVCIKFPVVPDLRELKLLKDKCRSLRPLEAFMYSHTSKGLASGSYDLESTSTPEALLEVDAQFKAIPSLRTVLINLHNGPLVPRDQGVNAGTRLGRICGKIMGICAAITVDSHYCLRFKAHPSPRTVLVN</sequence>
<proteinExistence type="predicted"/>